<protein>
    <recommendedName>
        <fullName evidence="2">PAS domain-containing protein</fullName>
    </recommendedName>
</protein>
<dbReference type="InterPro" id="IPR013655">
    <property type="entry name" value="PAS_fold_3"/>
</dbReference>
<dbReference type="Gene3D" id="3.30.450.20">
    <property type="entry name" value="PAS domain"/>
    <property type="match status" value="1"/>
</dbReference>
<evidence type="ECO:0000259" key="2">
    <source>
        <dbReference type="PROSITE" id="PS50112"/>
    </source>
</evidence>
<dbReference type="SUPFAM" id="SSF47384">
    <property type="entry name" value="Homodimeric domain of signal transducing histidine kinase"/>
    <property type="match status" value="1"/>
</dbReference>
<feature type="region of interest" description="Disordered" evidence="1">
    <location>
        <begin position="63"/>
        <end position="103"/>
    </location>
</feature>
<dbReference type="PROSITE" id="PS50112">
    <property type="entry name" value="PAS"/>
    <property type="match status" value="1"/>
</dbReference>
<reference evidence="3 4" key="1">
    <citation type="submission" date="2013-03" db="EMBL/GenBank/DDBJ databases">
        <title>The Genome Sequence of Exophiala aquamarina CBS 119918.</title>
        <authorList>
            <consortium name="The Broad Institute Genomics Platform"/>
            <person name="Cuomo C."/>
            <person name="de Hoog S."/>
            <person name="Gorbushina A."/>
            <person name="Walker B."/>
            <person name="Young S.K."/>
            <person name="Zeng Q."/>
            <person name="Gargeya S."/>
            <person name="Fitzgerald M."/>
            <person name="Haas B."/>
            <person name="Abouelleil A."/>
            <person name="Allen A.W."/>
            <person name="Alvarado L."/>
            <person name="Arachchi H.M."/>
            <person name="Berlin A.M."/>
            <person name="Chapman S.B."/>
            <person name="Gainer-Dewar J."/>
            <person name="Goldberg J."/>
            <person name="Griggs A."/>
            <person name="Gujja S."/>
            <person name="Hansen M."/>
            <person name="Howarth C."/>
            <person name="Imamovic A."/>
            <person name="Ireland A."/>
            <person name="Larimer J."/>
            <person name="McCowan C."/>
            <person name="Murphy C."/>
            <person name="Pearson M."/>
            <person name="Poon T.W."/>
            <person name="Priest M."/>
            <person name="Roberts A."/>
            <person name="Saif S."/>
            <person name="Shea T."/>
            <person name="Sisk P."/>
            <person name="Sykes S."/>
            <person name="Wortman J."/>
            <person name="Nusbaum C."/>
            <person name="Birren B."/>
        </authorList>
    </citation>
    <scope>NUCLEOTIDE SEQUENCE [LARGE SCALE GENOMIC DNA]</scope>
    <source>
        <strain evidence="3 4">CBS 119918</strain>
    </source>
</reference>
<dbReference type="Proteomes" id="UP000027920">
    <property type="component" value="Unassembled WGS sequence"/>
</dbReference>
<comment type="caution">
    <text evidence="3">The sequence shown here is derived from an EMBL/GenBank/DDBJ whole genome shotgun (WGS) entry which is preliminary data.</text>
</comment>
<dbReference type="InterPro" id="IPR035965">
    <property type="entry name" value="PAS-like_dom_sf"/>
</dbReference>
<dbReference type="Pfam" id="PF08447">
    <property type="entry name" value="PAS_3"/>
    <property type="match status" value="1"/>
</dbReference>
<dbReference type="SUPFAM" id="SSF55785">
    <property type="entry name" value="PYP-like sensor domain (PAS domain)"/>
    <property type="match status" value="1"/>
</dbReference>
<dbReference type="GeneID" id="25282495"/>
<name>A0A072P816_9EURO</name>
<feature type="domain" description="PAS" evidence="2">
    <location>
        <begin position="1"/>
        <end position="56"/>
    </location>
</feature>
<dbReference type="AlphaFoldDB" id="A0A072P816"/>
<evidence type="ECO:0000256" key="1">
    <source>
        <dbReference type="SAM" id="MobiDB-lite"/>
    </source>
</evidence>
<dbReference type="InterPro" id="IPR000014">
    <property type="entry name" value="PAS"/>
</dbReference>
<dbReference type="HOGENOM" id="CLU_1402439_0_0_1"/>
<gene>
    <name evidence="3" type="ORF">A1O9_07581</name>
</gene>
<dbReference type="CDD" id="cd00130">
    <property type="entry name" value="PAS"/>
    <property type="match status" value="1"/>
</dbReference>
<dbReference type="InterPro" id="IPR003661">
    <property type="entry name" value="HisK_dim/P_dom"/>
</dbReference>
<organism evidence="3 4">
    <name type="scientific">Exophiala aquamarina CBS 119918</name>
    <dbReference type="NCBI Taxonomy" id="1182545"/>
    <lineage>
        <taxon>Eukaryota</taxon>
        <taxon>Fungi</taxon>
        <taxon>Dikarya</taxon>
        <taxon>Ascomycota</taxon>
        <taxon>Pezizomycotina</taxon>
        <taxon>Eurotiomycetes</taxon>
        <taxon>Chaetothyriomycetidae</taxon>
        <taxon>Chaetothyriales</taxon>
        <taxon>Herpotrichiellaceae</taxon>
        <taxon>Exophiala</taxon>
    </lineage>
</organism>
<proteinExistence type="predicted"/>
<dbReference type="RefSeq" id="XP_013258591.1">
    <property type="nucleotide sequence ID" value="XM_013403137.1"/>
</dbReference>
<evidence type="ECO:0000313" key="3">
    <source>
        <dbReference type="EMBL" id="KEF56001.1"/>
    </source>
</evidence>
<dbReference type="CDD" id="cd00082">
    <property type="entry name" value="HisKA"/>
    <property type="match status" value="1"/>
</dbReference>
<dbReference type="OrthoDB" id="60033at2759"/>
<dbReference type="STRING" id="1182545.A0A072P816"/>
<dbReference type="InterPro" id="IPR036097">
    <property type="entry name" value="HisK_dim/P_sf"/>
</dbReference>
<dbReference type="Gene3D" id="1.10.287.130">
    <property type="match status" value="1"/>
</dbReference>
<sequence>MIRVTPEGNIIWANGQYYKITGHPADDQYSRPFIEVVHPEVRAPAERFWMKLIEEHKPSDSEFRLTRKWKPPTAAGNSNPEDEPCWRPASRMSLRSNGPKGVHSKLAAEETKARKLQEAFIDLVSHEMRNPLSAIIQLADDITGSLEHWLAADRTIERAARLMHENVESGGRTILLCAAPSETNHRRRIDTVQA</sequence>
<keyword evidence="4" id="KW-1185">Reference proteome</keyword>
<accession>A0A072P816</accession>
<dbReference type="EMBL" id="AMGV01000006">
    <property type="protein sequence ID" value="KEF56001.1"/>
    <property type="molecule type" value="Genomic_DNA"/>
</dbReference>
<evidence type="ECO:0000313" key="4">
    <source>
        <dbReference type="Proteomes" id="UP000027920"/>
    </source>
</evidence>
<dbReference type="GO" id="GO:0000155">
    <property type="term" value="F:phosphorelay sensor kinase activity"/>
    <property type="evidence" value="ECO:0007669"/>
    <property type="project" value="InterPro"/>
</dbReference>
<dbReference type="VEuPathDB" id="FungiDB:A1O9_07581"/>